<dbReference type="InterPro" id="IPR012337">
    <property type="entry name" value="RNaseH-like_sf"/>
</dbReference>
<dbReference type="InterPro" id="IPR001584">
    <property type="entry name" value="Integrase_cat-core"/>
</dbReference>
<dbReference type="Pfam" id="PF13333">
    <property type="entry name" value="rve_2"/>
    <property type="match status" value="1"/>
</dbReference>
<keyword evidence="2" id="KW-0175">Coiled coil</keyword>
<gene>
    <name evidence="5" type="ORF">EI547_19235</name>
</gene>
<feature type="domain" description="Integrase catalytic" evidence="4">
    <location>
        <begin position="221"/>
        <end position="384"/>
    </location>
</feature>
<comment type="caution">
    <text evidence="5">The sequence shown here is derived from an EMBL/GenBank/DDBJ whole genome shotgun (WGS) entry which is preliminary data.</text>
</comment>
<dbReference type="InterPro" id="IPR025948">
    <property type="entry name" value="HTH-like_dom"/>
</dbReference>
<reference evidence="5 6" key="1">
    <citation type="submission" date="2020-07" db="EMBL/GenBank/DDBJ databases">
        <title>Halophilic bacteria isolated from french cheeses.</title>
        <authorList>
            <person name="Kothe C.I."/>
            <person name="Farah-Kraiem B."/>
            <person name="Renault P."/>
            <person name="Dridi B."/>
        </authorList>
    </citation>
    <scope>NUCLEOTIDE SEQUENCE [LARGE SCALE GENOMIC DNA]</scope>
    <source>
        <strain evidence="5 6">FME20</strain>
    </source>
</reference>
<dbReference type="EMBL" id="RRZB01000140">
    <property type="protein sequence ID" value="MBE0465549.1"/>
    <property type="molecule type" value="Genomic_DNA"/>
</dbReference>
<evidence type="ECO:0000256" key="3">
    <source>
        <dbReference type="SAM" id="MobiDB-lite"/>
    </source>
</evidence>
<dbReference type="InterPro" id="IPR050900">
    <property type="entry name" value="Transposase_IS3/IS150/IS904"/>
</dbReference>
<dbReference type="NCBIfam" id="NF033516">
    <property type="entry name" value="transpos_IS3"/>
    <property type="match status" value="1"/>
</dbReference>
<protein>
    <submittedName>
        <fullName evidence="5">IS3 family transposase</fullName>
    </submittedName>
</protein>
<dbReference type="SUPFAM" id="SSF46689">
    <property type="entry name" value="Homeodomain-like"/>
    <property type="match status" value="1"/>
</dbReference>
<evidence type="ECO:0000313" key="5">
    <source>
        <dbReference type="EMBL" id="MBE0465549.1"/>
    </source>
</evidence>
<dbReference type="Proteomes" id="UP001645038">
    <property type="component" value="Unassembled WGS sequence"/>
</dbReference>
<keyword evidence="6" id="KW-1185">Reference proteome</keyword>
<organism evidence="5 6">
    <name type="scientific">Halomonas colorata</name>
    <dbReference type="NCBI Taxonomy" id="2742615"/>
    <lineage>
        <taxon>Bacteria</taxon>
        <taxon>Pseudomonadati</taxon>
        <taxon>Pseudomonadota</taxon>
        <taxon>Gammaproteobacteria</taxon>
        <taxon>Oceanospirillales</taxon>
        <taxon>Halomonadaceae</taxon>
        <taxon>Halomonas</taxon>
    </lineage>
</organism>
<dbReference type="PANTHER" id="PTHR46889:SF4">
    <property type="entry name" value="TRANSPOSASE INSO FOR INSERTION SEQUENCE ELEMENT IS911B-RELATED"/>
    <property type="match status" value="1"/>
</dbReference>
<dbReference type="SUPFAM" id="SSF53098">
    <property type="entry name" value="Ribonuclease H-like"/>
    <property type="match status" value="1"/>
</dbReference>
<evidence type="ECO:0000259" key="4">
    <source>
        <dbReference type="PROSITE" id="PS50994"/>
    </source>
</evidence>
<evidence type="ECO:0000256" key="1">
    <source>
        <dbReference type="ARBA" id="ARBA00009964"/>
    </source>
</evidence>
<sequence>MSQKKSNSYTAEFKEAAVKLAVESDQPIAQSARELGVNVNTLHTWIDKFHGKQTSDSSSAVDDKHLYEELKQLRRENARLKEERELLKKAAGLLRQRIELRYGFIEEHRGTFSTALMCRVFEVSRSGYYEWRTRPSSQRARDDQALKASIREHHKKSRSTYGTRRIQKQLAEDGETVSRRRIGRLMGEEGLECKMRRKFKATTNSKHNKPVAANLLNRNFTASEPDQAYVGDITYIPTREGWLYLAVFIDLCSRAVVGWSMDSRMPAALVNDALTMAIFKRRPAAGLLVHSDRGSQYASDSFQGLLKQHEFKCSMSRKGNCWDNAPSESFFHTLKTELVYHEDFKTREEARQAIFEYIEVFYNRVRLHSSNDYMSPADYESRLRAAA</sequence>
<dbReference type="InterPro" id="IPR048020">
    <property type="entry name" value="Transpos_IS3"/>
</dbReference>
<dbReference type="InterPro" id="IPR009057">
    <property type="entry name" value="Homeodomain-like_sf"/>
</dbReference>
<dbReference type="InterPro" id="IPR002514">
    <property type="entry name" value="Transposase_8"/>
</dbReference>
<dbReference type="InterPro" id="IPR036397">
    <property type="entry name" value="RNaseH_sf"/>
</dbReference>
<feature type="region of interest" description="Disordered" evidence="3">
    <location>
        <begin position="140"/>
        <end position="163"/>
    </location>
</feature>
<evidence type="ECO:0000313" key="6">
    <source>
        <dbReference type="Proteomes" id="UP001645038"/>
    </source>
</evidence>
<name>A0ABR9G3R6_9GAMM</name>
<dbReference type="Pfam" id="PF13276">
    <property type="entry name" value="HTH_21"/>
    <property type="match status" value="1"/>
</dbReference>
<proteinExistence type="inferred from homology"/>
<dbReference type="Pfam" id="PF00665">
    <property type="entry name" value="rve"/>
    <property type="match status" value="1"/>
</dbReference>
<dbReference type="RefSeq" id="WP_192539959.1">
    <property type="nucleotide sequence ID" value="NZ_RRZB01000140.1"/>
</dbReference>
<accession>A0ABR9G3R6</accession>
<dbReference type="Gene3D" id="3.30.420.10">
    <property type="entry name" value="Ribonuclease H-like superfamily/Ribonuclease H"/>
    <property type="match status" value="1"/>
</dbReference>
<evidence type="ECO:0000256" key="2">
    <source>
        <dbReference type="SAM" id="Coils"/>
    </source>
</evidence>
<dbReference type="Pfam" id="PF01527">
    <property type="entry name" value="HTH_Tnp_1"/>
    <property type="match status" value="1"/>
</dbReference>
<feature type="compositionally biased region" description="Basic and acidic residues" evidence="3">
    <location>
        <begin position="140"/>
        <end position="151"/>
    </location>
</feature>
<dbReference type="PANTHER" id="PTHR46889">
    <property type="entry name" value="TRANSPOSASE INSF FOR INSERTION SEQUENCE IS3B-RELATED"/>
    <property type="match status" value="1"/>
</dbReference>
<comment type="similarity">
    <text evidence="1">Belongs to the transposase 8 family.</text>
</comment>
<dbReference type="PROSITE" id="PS50994">
    <property type="entry name" value="INTEGRASE"/>
    <property type="match status" value="1"/>
</dbReference>
<feature type="coiled-coil region" evidence="2">
    <location>
        <begin position="63"/>
        <end position="97"/>
    </location>
</feature>
<dbReference type="Gene3D" id="1.10.10.60">
    <property type="entry name" value="Homeodomain-like"/>
    <property type="match status" value="1"/>
</dbReference>